<protein>
    <recommendedName>
        <fullName evidence="2">Putative beta-lactamase-inhibitor-like PepSY-like domain-containing protein</fullName>
    </recommendedName>
</protein>
<evidence type="ECO:0000256" key="1">
    <source>
        <dbReference type="SAM" id="SignalP"/>
    </source>
</evidence>
<evidence type="ECO:0000313" key="4">
    <source>
        <dbReference type="Proteomes" id="UP000294685"/>
    </source>
</evidence>
<proteinExistence type="predicted"/>
<comment type="caution">
    <text evidence="3">The sequence shown here is derived from an EMBL/GenBank/DDBJ whole genome shotgun (WGS) entry which is preliminary data.</text>
</comment>
<keyword evidence="1" id="KW-0732">Signal</keyword>
<dbReference type="Gene3D" id="3.10.450.360">
    <property type="match status" value="1"/>
</dbReference>
<keyword evidence="4" id="KW-1185">Reference proteome</keyword>
<name>A0ABY2DRG1_9FLAO</name>
<gene>
    <name evidence="3" type="ORF">E0I61_08970</name>
</gene>
<dbReference type="RefSeq" id="WP_132070799.1">
    <property type="nucleotide sequence ID" value="NZ_SMLH01000004.1"/>
</dbReference>
<evidence type="ECO:0000313" key="3">
    <source>
        <dbReference type="EMBL" id="TDE29284.1"/>
    </source>
</evidence>
<dbReference type="EMBL" id="SMLH01000004">
    <property type="protein sequence ID" value="TDE29284.1"/>
    <property type="molecule type" value="Genomic_DNA"/>
</dbReference>
<feature type="domain" description="Putative beta-lactamase-inhibitor-like PepSY-like" evidence="2">
    <location>
        <begin position="79"/>
        <end position="138"/>
    </location>
</feature>
<dbReference type="InterPro" id="IPR021533">
    <property type="entry name" value="PepSY-like"/>
</dbReference>
<accession>A0ABY2DRG1</accession>
<dbReference type="SUPFAM" id="SSF160574">
    <property type="entry name" value="BT0923-like"/>
    <property type="match status" value="1"/>
</dbReference>
<dbReference type="Proteomes" id="UP000294685">
    <property type="component" value="Unassembled WGS sequence"/>
</dbReference>
<sequence>MKKLAMVLALSMLTFISFGQKVKDKNVPQIIKNALHQKYPDAKGVKWDKEKNNYEASFDKNNVDNSILITPEGKIIEMETEIQITELPKNVTDYVKKHYTGQKNVEAAKITDVNGKVTFEAEIKGKDLIFDSNGNFIKATKD</sequence>
<reference evidence="3 4" key="1">
    <citation type="submission" date="2019-03" db="EMBL/GenBank/DDBJ databases">
        <title>Novel species of Flavobacterium.</title>
        <authorList>
            <person name="Liu Q."/>
            <person name="Xin Y.-H."/>
        </authorList>
    </citation>
    <scope>NUCLEOTIDE SEQUENCE [LARGE SCALE GENOMIC DNA]</scope>
    <source>
        <strain evidence="3 4">LB2P22</strain>
    </source>
</reference>
<evidence type="ECO:0000259" key="2">
    <source>
        <dbReference type="Pfam" id="PF11396"/>
    </source>
</evidence>
<organism evidence="3 4">
    <name type="scientific">Flavobacterium ranwuense</name>
    <dbReference type="NCBI Taxonomy" id="2541725"/>
    <lineage>
        <taxon>Bacteria</taxon>
        <taxon>Pseudomonadati</taxon>
        <taxon>Bacteroidota</taxon>
        <taxon>Flavobacteriia</taxon>
        <taxon>Flavobacteriales</taxon>
        <taxon>Flavobacteriaceae</taxon>
        <taxon>Flavobacterium</taxon>
    </lineage>
</organism>
<feature type="signal peptide" evidence="1">
    <location>
        <begin position="1"/>
        <end position="19"/>
    </location>
</feature>
<feature type="domain" description="Putative beta-lactamase-inhibitor-like PepSY-like" evidence="2">
    <location>
        <begin position="20"/>
        <end position="76"/>
    </location>
</feature>
<feature type="chain" id="PRO_5045424678" description="Putative beta-lactamase-inhibitor-like PepSY-like domain-containing protein" evidence="1">
    <location>
        <begin position="20"/>
        <end position="142"/>
    </location>
</feature>
<dbReference type="Pfam" id="PF11396">
    <property type="entry name" value="PepSY_like"/>
    <property type="match status" value="2"/>
</dbReference>